<dbReference type="GO" id="GO:0043138">
    <property type="term" value="F:3'-5' DNA helicase activity"/>
    <property type="evidence" value="ECO:0007669"/>
    <property type="project" value="TreeGrafter"/>
</dbReference>
<comment type="caution">
    <text evidence="5">The sequence shown here is derived from an EMBL/GenBank/DDBJ whole genome shotgun (WGS) entry which is preliminary data.</text>
</comment>
<dbReference type="InterPro" id="IPR014001">
    <property type="entry name" value="Helicase_ATP-bd"/>
</dbReference>
<dbReference type="EMBL" id="JIBK01000049">
    <property type="protein sequence ID" value="POM85141.1"/>
    <property type="molecule type" value="Genomic_DNA"/>
</dbReference>
<dbReference type="OrthoDB" id="18781at2759"/>
<dbReference type="PROSITE" id="PS51192">
    <property type="entry name" value="HELICASE_ATP_BIND_1"/>
    <property type="match status" value="1"/>
</dbReference>
<dbReference type="SMART" id="SM00490">
    <property type="entry name" value="HELICc"/>
    <property type="match status" value="1"/>
</dbReference>
<dbReference type="Gene3D" id="3.40.50.300">
    <property type="entry name" value="P-loop containing nucleotide triphosphate hydrolases"/>
    <property type="match status" value="2"/>
</dbReference>
<feature type="domain" description="Helicase C-terminal" evidence="4">
    <location>
        <begin position="538"/>
        <end position="698"/>
    </location>
</feature>
<organism evidence="5 6">
    <name type="scientific">Cryptosporidium meleagridis</name>
    <dbReference type="NCBI Taxonomy" id="93969"/>
    <lineage>
        <taxon>Eukaryota</taxon>
        <taxon>Sar</taxon>
        <taxon>Alveolata</taxon>
        <taxon>Apicomplexa</taxon>
        <taxon>Conoidasida</taxon>
        <taxon>Coccidia</taxon>
        <taxon>Eucoccidiorida</taxon>
        <taxon>Eimeriorina</taxon>
        <taxon>Cryptosporidiidae</taxon>
        <taxon>Cryptosporidium</taxon>
    </lineage>
</organism>
<dbReference type="GO" id="GO:0005634">
    <property type="term" value="C:nucleus"/>
    <property type="evidence" value="ECO:0007669"/>
    <property type="project" value="TreeGrafter"/>
</dbReference>
<name>A0A2P4Z547_9CRYT</name>
<dbReference type="SMART" id="SM00487">
    <property type="entry name" value="DEXDc"/>
    <property type="match status" value="1"/>
</dbReference>
<dbReference type="AlphaFoldDB" id="A0A2P4Z547"/>
<protein>
    <submittedName>
        <fullName evidence="5">DEAD/DEAH box helicase family protein</fullName>
    </submittedName>
</protein>
<evidence type="ECO:0000259" key="3">
    <source>
        <dbReference type="PROSITE" id="PS51192"/>
    </source>
</evidence>
<evidence type="ECO:0000256" key="2">
    <source>
        <dbReference type="ARBA" id="ARBA00022840"/>
    </source>
</evidence>
<feature type="domain" description="Helicase ATP-binding" evidence="3">
    <location>
        <begin position="297"/>
        <end position="488"/>
    </location>
</feature>
<keyword evidence="5" id="KW-0347">Helicase</keyword>
<dbReference type="Pfam" id="PF00270">
    <property type="entry name" value="DEAD"/>
    <property type="match status" value="1"/>
</dbReference>
<dbReference type="Pfam" id="PF09369">
    <property type="entry name" value="MZB"/>
    <property type="match status" value="1"/>
</dbReference>
<dbReference type="PANTHER" id="PTHR47957:SF3">
    <property type="entry name" value="ATP-DEPENDENT HELICASE HRQ1"/>
    <property type="match status" value="1"/>
</dbReference>
<dbReference type="GO" id="GO:0006289">
    <property type="term" value="P:nucleotide-excision repair"/>
    <property type="evidence" value="ECO:0007669"/>
    <property type="project" value="TreeGrafter"/>
</dbReference>
<sequence>MLKRERTDDLINQSNKLNTYQAQIIKNIRLIEFLKKILVIYNKLVSNKNITRISSILCGVSDECICRLGKCPGVHGIKNIGDFKDVITVLKDKITIARISETKVTHSNTSFELNEILANARDYIINFNVGTDIICNNNKSNDLDTKSFNNLIQSNKLSKKSMDYLLEFFEKQLLMNISEKNEPVENKFTDKVDVEVKETSLEETRIRRINQLMSISNGKNQTVDSDKVIETISKSTILKGGIVSQKFEMRRETNYCHENDQVYSIINPKIIDMLNIYINQSSNNKFRFYNHQSDAIKAILRDKKNVIITTSTSSGKSMCYLLPCIQFAIQNPKNLSLLIFPTKALSEDQFMKITQILSFFHPEPPNILPKANKLDGDTNMNQRREILIKSNIILTNIDFIHWNIELLSSMIYNRLKLLVIDEAHIYTGHFGINTSYILKRLYRGILYYKQKNNYIDSETYIQYIVCTATINNPIEHFKNLIGSEFKDFNNIALIDNDSSSKGESSILIWDCNKYIIKDNTNNFNQLKKNKSYKECINMLIEFYYLNRKLILFCPSRKLVENIKRDLLMVLKKINLHYDHQFNFDSDIQIYRGGISQTERRKLESLIFNGKVKIVISTIALELGIDVKCFDCVIVFGYPGSINRLTQQFGRCGRDHKTKSIKVLLLNEKNEIDNYISNNGDELLSKQFDSCVINLKNPYLLILHLICLTVETYKCINIQRDSKILDLNCELLADIIKFLYYRNIIATYDNSKVQDFVACDLYYNWNRTKNQSEAGIEPACISSLLSLYFENNDQLILNDPKDIYKQIDVRDSDITVSLYDVKDSRVIIDTLPINNSVRLVYPESIYSINGVLYKTLSVDLAARIGIVQEIKKGDHRLKQKTVSSGEVSVVMQGNGERHKLSESLKADINSMNIYITGARVTFDIYSYSIFEIINNEWIFMEEKYIQNPLVYSFNTMGMQIKLELSDKFDAEIINIAIHGIIHNIINSLPKFISCNINDISCECPDIKIYNQKDKQINVITLLLYENKKGGNGYFNELMKLKCTSNGKEVRIIEDIIFNMRDNINICNCKNGCLNCGFLLYSCIKNNRYINKQMTLNVLESIKKIRGSTL</sequence>
<keyword evidence="6" id="KW-1185">Reference proteome</keyword>
<dbReference type="GO" id="GO:0036297">
    <property type="term" value="P:interstrand cross-link repair"/>
    <property type="evidence" value="ECO:0007669"/>
    <property type="project" value="TreeGrafter"/>
</dbReference>
<dbReference type="PANTHER" id="PTHR47957">
    <property type="entry name" value="ATP-DEPENDENT HELICASE HRQ1"/>
    <property type="match status" value="1"/>
</dbReference>
<keyword evidence="1" id="KW-0547">Nucleotide-binding</keyword>
<dbReference type="VEuPathDB" id="CryptoDB:CmeUKMEL1_15910"/>
<reference evidence="5 6" key="1">
    <citation type="submission" date="2014-04" db="EMBL/GenBank/DDBJ databases">
        <title>Comparative Genomics of Cryptosporidium Species.</title>
        <authorList>
            <person name="Silva J.C."/>
            <person name="Su Q."/>
            <person name="Chalmers R."/>
            <person name="Chibucos M.C."/>
            <person name="Elwin K."/>
            <person name="Godinez A."/>
            <person name="Guo F."/>
            <person name="Huynh K."/>
            <person name="Orvis J."/>
            <person name="Ott S."/>
            <person name="Sadzewicz L."/>
            <person name="Sengamalay N."/>
            <person name="Shetty A."/>
            <person name="Sun M."/>
            <person name="Tallon L."/>
            <person name="Xiao L."/>
            <person name="Zhang H."/>
            <person name="Fraser C.M."/>
            <person name="Zhu G."/>
            <person name="Kissinger J."/>
            <person name="Widmer G."/>
        </authorList>
    </citation>
    <scope>NUCLEOTIDE SEQUENCE [LARGE SCALE GENOMIC DNA]</scope>
    <source>
        <strain evidence="5 6">UKMEL1</strain>
    </source>
</reference>
<evidence type="ECO:0000256" key="1">
    <source>
        <dbReference type="ARBA" id="ARBA00022741"/>
    </source>
</evidence>
<keyword evidence="2" id="KW-0067">ATP-binding</keyword>
<evidence type="ECO:0000313" key="5">
    <source>
        <dbReference type="EMBL" id="POM85141.1"/>
    </source>
</evidence>
<proteinExistence type="predicted"/>
<dbReference type="Proteomes" id="UP000236928">
    <property type="component" value="Unassembled WGS sequence"/>
</dbReference>
<dbReference type="InterPro" id="IPR018973">
    <property type="entry name" value="MZB"/>
</dbReference>
<dbReference type="InterPro" id="IPR027417">
    <property type="entry name" value="P-loop_NTPase"/>
</dbReference>
<dbReference type="GO" id="GO:0005524">
    <property type="term" value="F:ATP binding"/>
    <property type="evidence" value="ECO:0007669"/>
    <property type="project" value="UniProtKB-KW"/>
</dbReference>
<evidence type="ECO:0000259" key="4">
    <source>
        <dbReference type="PROSITE" id="PS51194"/>
    </source>
</evidence>
<dbReference type="SUPFAM" id="SSF52540">
    <property type="entry name" value="P-loop containing nucleoside triphosphate hydrolases"/>
    <property type="match status" value="1"/>
</dbReference>
<dbReference type="InterPro" id="IPR011545">
    <property type="entry name" value="DEAD/DEAH_box_helicase_dom"/>
</dbReference>
<accession>A0A2P4Z547</accession>
<dbReference type="GO" id="GO:0003676">
    <property type="term" value="F:nucleic acid binding"/>
    <property type="evidence" value="ECO:0007669"/>
    <property type="project" value="InterPro"/>
</dbReference>
<gene>
    <name evidence="5" type="ORF">CmeUKMEL1_15910</name>
</gene>
<dbReference type="PROSITE" id="PS51194">
    <property type="entry name" value="HELICASE_CTER"/>
    <property type="match status" value="1"/>
</dbReference>
<dbReference type="Pfam" id="PF00271">
    <property type="entry name" value="Helicase_C"/>
    <property type="match status" value="1"/>
</dbReference>
<dbReference type="InterPro" id="IPR001650">
    <property type="entry name" value="Helicase_C-like"/>
</dbReference>
<evidence type="ECO:0000313" key="6">
    <source>
        <dbReference type="Proteomes" id="UP000236928"/>
    </source>
</evidence>
<keyword evidence="5" id="KW-0378">Hydrolase</keyword>